<dbReference type="Pfam" id="PF14687">
    <property type="entry name" value="DUF4460"/>
    <property type="match status" value="1"/>
</dbReference>
<dbReference type="InterPro" id="IPR027989">
    <property type="entry name" value="DUF4461"/>
</dbReference>
<dbReference type="InterPro" id="IPR007110">
    <property type="entry name" value="Ig-like_dom"/>
</dbReference>
<sequence>MWLSTRLFSRQLCTNSCKDEDILKLLNKPLKVLYSKIHPDRFANHPEIATKNQQTLQSLNAFVDMLTHIKEQQHWTTNKRPCLETSHLEFYIPCTIHSEDQGTKTPASLHEQQPEHVEAANVQKISVPVVYDASQCDSLHLLGSFVQLFRSCNIETPQQLVRWTKSSSLLERDTKEGNLSLGQLLQRDVAGKAYELRIRNKRHSTDGMMLKDKVAYECRVLRSSLMRAYSIKIDIKYDVSPRMAVEGLKRLADCIQRVIVPRGISIRGGVIELDGGSQVEQDSLGILHLGLCARLTRWEEALESDSFISSCWEASRMKEMFLEMENELAQAWSVRFVCGDAWVEEAPREYLKLLSSHLESWRENKVQVLDEYTSRLCKEYVSIMFRKVVRFEEEPDWGILSVPRDEKVEDILRYLQERGTSLAQSARKKQREVAQIEAVRKSLRLERLKRDDKVVDSIQFRKCCDRLASSCSVLKPILQGLSVVVSDHFKVTENGEVYLPFDWKW</sequence>
<dbReference type="AlphaFoldDB" id="A0AAV9IJY5"/>
<proteinExistence type="predicted"/>
<dbReference type="PROSITE" id="PS50835">
    <property type="entry name" value="IG_LIKE"/>
    <property type="match status" value="1"/>
</dbReference>
<dbReference type="GO" id="GO:0005739">
    <property type="term" value="C:mitochondrion"/>
    <property type="evidence" value="ECO:0007669"/>
    <property type="project" value="TreeGrafter"/>
</dbReference>
<dbReference type="PANTHER" id="PTHR31596">
    <property type="entry name" value="T-CELL ACTIVATION INHIBITOR, MITOCHONDRIAL"/>
    <property type="match status" value="1"/>
</dbReference>
<dbReference type="PANTHER" id="PTHR31596:SF1">
    <property type="entry name" value="T-CELL ACTIVATION INHIBITOR, MITOCHONDRIAL"/>
    <property type="match status" value="1"/>
</dbReference>
<dbReference type="Pfam" id="PF14688">
    <property type="entry name" value="DUF4461"/>
    <property type="match status" value="1"/>
</dbReference>
<dbReference type="EMBL" id="JANCYU010000056">
    <property type="protein sequence ID" value="KAK4527815.1"/>
    <property type="molecule type" value="Genomic_DNA"/>
</dbReference>
<feature type="domain" description="Ig-like" evidence="1">
    <location>
        <begin position="128"/>
        <end position="234"/>
    </location>
</feature>
<name>A0AAV9IJY5_9RHOD</name>
<comment type="caution">
    <text evidence="2">The sequence shown here is derived from an EMBL/GenBank/DDBJ whole genome shotgun (WGS) entry which is preliminary data.</text>
</comment>
<evidence type="ECO:0000313" key="3">
    <source>
        <dbReference type="Proteomes" id="UP001300502"/>
    </source>
</evidence>
<dbReference type="InterPro" id="IPR027986">
    <property type="entry name" value="TCAIM"/>
</dbReference>
<dbReference type="Proteomes" id="UP001300502">
    <property type="component" value="Unassembled WGS sequence"/>
</dbReference>
<evidence type="ECO:0000259" key="1">
    <source>
        <dbReference type="PROSITE" id="PS50835"/>
    </source>
</evidence>
<dbReference type="InterPro" id="IPR028031">
    <property type="entry name" value="DUF4460"/>
</dbReference>
<keyword evidence="3" id="KW-1185">Reference proteome</keyword>
<protein>
    <recommendedName>
        <fullName evidence="1">Ig-like domain-containing protein</fullName>
    </recommendedName>
</protein>
<organism evidence="2 3">
    <name type="scientific">Galdieria yellowstonensis</name>
    <dbReference type="NCBI Taxonomy" id="3028027"/>
    <lineage>
        <taxon>Eukaryota</taxon>
        <taxon>Rhodophyta</taxon>
        <taxon>Bangiophyceae</taxon>
        <taxon>Galdieriales</taxon>
        <taxon>Galdieriaceae</taxon>
        <taxon>Galdieria</taxon>
    </lineage>
</organism>
<evidence type="ECO:0000313" key="2">
    <source>
        <dbReference type="EMBL" id="KAK4527815.1"/>
    </source>
</evidence>
<gene>
    <name evidence="2" type="ORF">GAYE_SCF45G5746</name>
</gene>
<accession>A0AAV9IJY5</accession>
<reference evidence="2 3" key="1">
    <citation type="submission" date="2022-07" db="EMBL/GenBank/DDBJ databases">
        <title>Genome-wide signatures of adaptation to extreme environments.</title>
        <authorList>
            <person name="Cho C.H."/>
            <person name="Yoon H.S."/>
        </authorList>
    </citation>
    <scope>NUCLEOTIDE SEQUENCE [LARGE SCALE GENOMIC DNA]</scope>
    <source>
        <strain evidence="2 3">108.79 E11</strain>
    </source>
</reference>